<sequence>MRYWWRLWFHFFSSNSRHGTHSPFVYKLADEVIYARSKNTSIEDKRERLLSDIAAHFGVEYVASGSENGPNRAWIVDDTIADTERLAAQYTQFKYLVILDIHKNKARKQLWESICLDSRFIVCIDLFYYGLVFYREEQPKELFKLRFPYWR</sequence>
<proteinExistence type="predicted"/>
<comment type="caution">
    <text evidence="1">The sequence shown here is derived from an EMBL/GenBank/DDBJ whole genome shotgun (WGS) entry which is preliminary data.</text>
</comment>
<organism evidence="1 2">
    <name type="scientific">Sphingobacterium faecale</name>
    <dbReference type="NCBI Taxonomy" id="2803775"/>
    <lineage>
        <taxon>Bacteria</taxon>
        <taxon>Pseudomonadati</taxon>
        <taxon>Bacteroidota</taxon>
        <taxon>Sphingobacteriia</taxon>
        <taxon>Sphingobacteriales</taxon>
        <taxon>Sphingobacteriaceae</taxon>
        <taxon>Sphingobacterium</taxon>
    </lineage>
</organism>
<keyword evidence="2" id="KW-1185">Reference proteome</keyword>
<gene>
    <name evidence="1" type="ORF">JKG61_04145</name>
</gene>
<name>A0ABS1R214_9SPHI</name>
<dbReference type="EMBL" id="JAERTY010000002">
    <property type="protein sequence ID" value="MBL1407936.1"/>
    <property type="molecule type" value="Genomic_DNA"/>
</dbReference>
<evidence type="ECO:0000313" key="1">
    <source>
        <dbReference type="EMBL" id="MBL1407936.1"/>
    </source>
</evidence>
<evidence type="ECO:0000313" key="2">
    <source>
        <dbReference type="Proteomes" id="UP000625283"/>
    </source>
</evidence>
<dbReference type="RefSeq" id="WP_202101730.1">
    <property type="nucleotide sequence ID" value="NZ_JAERTY010000002.1"/>
</dbReference>
<protein>
    <submittedName>
        <fullName evidence="1">Uncharacterized protein</fullName>
    </submittedName>
</protein>
<dbReference type="Proteomes" id="UP000625283">
    <property type="component" value="Unassembled WGS sequence"/>
</dbReference>
<reference evidence="1 2" key="1">
    <citation type="submission" date="2021-01" db="EMBL/GenBank/DDBJ databases">
        <title>C459-1 draft genome sequence.</title>
        <authorList>
            <person name="Zhang X.-F."/>
        </authorList>
    </citation>
    <scope>NUCLEOTIDE SEQUENCE [LARGE SCALE GENOMIC DNA]</scope>
    <source>
        <strain evidence="2">C459-1</strain>
    </source>
</reference>
<accession>A0ABS1R214</accession>